<reference evidence="2" key="1">
    <citation type="journal article" date="2019" name="Int. J. Syst. Evol. Microbiol.">
        <title>The Global Catalogue of Microorganisms (GCM) 10K type strain sequencing project: providing services to taxonomists for standard genome sequencing and annotation.</title>
        <authorList>
            <consortium name="The Broad Institute Genomics Platform"/>
            <consortium name="The Broad Institute Genome Sequencing Center for Infectious Disease"/>
            <person name="Wu L."/>
            <person name="Ma J."/>
        </authorList>
    </citation>
    <scope>NUCLEOTIDE SEQUENCE [LARGE SCALE GENOMIC DNA]</scope>
    <source>
        <strain evidence="2">JCM 16904</strain>
    </source>
</reference>
<evidence type="ECO:0000313" key="1">
    <source>
        <dbReference type="EMBL" id="GAA3698111.1"/>
    </source>
</evidence>
<evidence type="ECO:0008006" key="3">
    <source>
        <dbReference type="Google" id="ProtNLM"/>
    </source>
</evidence>
<accession>A0ABP7D1S4</accession>
<evidence type="ECO:0000313" key="2">
    <source>
        <dbReference type="Proteomes" id="UP001500902"/>
    </source>
</evidence>
<sequence length="359" mass="39112">MGEAALGGVQGVVPGPGQLRLGPGRGGRLVTAATIIDYDGLSCYTANLAAYLDGEFDAADLISRSVRSAARTDLPPPLLAFSHHRVRLERLPDGSRLRYRHASSAADALRAVADQLHQFGRVLILVDNRRLPWSPALPAGPSAPHWLLVDGAEGGDWRVRDEFAGLLPDGRQRPFAGRFSSSRLAEAMETPEWNEQQRMRNRLACGFPLAGADVPGWWWLERTREPRPAQRSAEETEALPGRWLEGERSALTFLGDRLARSAESAALHLDDCWALAGHHRFALRHRLTAAAPGDPARPMLAAAAERWAALPRLLRYAVESAARGRPRPGIIRRAFADALAAQLALGQTDADQPFPGDQT</sequence>
<dbReference type="Proteomes" id="UP001500902">
    <property type="component" value="Unassembled WGS sequence"/>
</dbReference>
<comment type="caution">
    <text evidence="1">The sequence shown here is derived from an EMBL/GenBank/DDBJ whole genome shotgun (WGS) entry which is preliminary data.</text>
</comment>
<keyword evidence="2" id="KW-1185">Reference proteome</keyword>
<protein>
    <recommendedName>
        <fullName evidence="3">Butirosin biosynthesis protein H, N-terminal</fullName>
    </recommendedName>
</protein>
<organism evidence="1 2">
    <name type="scientific">Nonomuraea antimicrobica</name>
    <dbReference type="NCBI Taxonomy" id="561173"/>
    <lineage>
        <taxon>Bacteria</taxon>
        <taxon>Bacillati</taxon>
        <taxon>Actinomycetota</taxon>
        <taxon>Actinomycetes</taxon>
        <taxon>Streptosporangiales</taxon>
        <taxon>Streptosporangiaceae</taxon>
        <taxon>Nonomuraea</taxon>
    </lineage>
</organism>
<dbReference type="EMBL" id="BAAAZP010000152">
    <property type="protein sequence ID" value="GAA3698111.1"/>
    <property type="molecule type" value="Genomic_DNA"/>
</dbReference>
<gene>
    <name evidence="1" type="ORF">GCM10022224_075130</name>
</gene>
<proteinExistence type="predicted"/>
<name>A0ABP7D1S4_9ACTN</name>